<protein>
    <submittedName>
        <fullName evidence="1">Uncharacterized protein</fullName>
    </submittedName>
</protein>
<evidence type="ECO:0000313" key="1">
    <source>
        <dbReference type="EMBL" id="KAF1940720.1"/>
    </source>
</evidence>
<dbReference type="AlphaFoldDB" id="A0A6A5SM11"/>
<evidence type="ECO:0000313" key="2">
    <source>
        <dbReference type="Proteomes" id="UP000800038"/>
    </source>
</evidence>
<accession>A0A6A5SM11</accession>
<proteinExistence type="predicted"/>
<sequence>MSASQSAYRYQARNLFQLLVVSWYTNTACHEHKPTPCGLHERSCDSNLRKALFVVLHGPVSSVYTCSYLLAASSKPSGMRQPCCNFDR</sequence>
<gene>
    <name evidence="1" type="ORF">EJ02DRAFT_223118</name>
</gene>
<dbReference type="EMBL" id="ML976058">
    <property type="protein sequence ID" value="KAF1940720.1"/>
    <property type="molecule type" value="Genomic_DNA"/>
</dbReference>
<organism evidence="1 2">
    <name type="scientific">Clathrospora elynae</name>
    <dbReference type="NCBI Taxonomy" id="706981"/>
    <lineage>
        <taxon>Eukaryota</taxon>
        <taxon>Fungi</taxon>
        <taxon>Dikarya</taxon>
        <taxon>Ascomycota</taxon>
        <taxon>Pezizomycotina</taxon>
        <taxon>Dothideomycetes</taxon>
        <taxon>Pleosporomycetidae</taxon>
        <taxon>Pleosporales</taxon>
        <taxon>Diademaceae</taxon>
        <taxon>Clathrospora</taxon>
    </lineage>
</organism>
<reference evidence="1" key="1">
    <citation type="journal article" date="2020" name="Stud. Mycol.">
        <title>101 Dothideomycetes genomes: a test case for predicting lifestyles and emergence of pathogens.</title>
        <authorList>
            <person name="Haridas S."/>
            <person name="Albert R."/>
            <person name="Binder M."/>
            <person name="Bloem J."/>
            <person name="Labutti K."/>
            <person name="Salamov A."/>
            <person name="Andreopoulos B."/>
            <person name="Baker S."/>
            <person name="Barry K."/>
            <person name="Bills G."/>
            <person name="Bluhm B."/>
            <person name="Cannon C."/>
            <person name="Castanera R."/>
            <person name="Culley D."/>
            <person name="Daum C."/>
            <person name="Ezra D."/>
            <person name="Gonzalez J."/>
            <person name="Henrissat B."/>
            <person name="Kuo A."/>
            <person name="Liang C."/>
            <person name="Lipzen A."/>
            <person name="Lutzoni F."/>
            <person name="Magnuson J."/>
            <person name="Mondo S."/>
            <person name="Nolan M."/>
            <person name="Ohm R."/>
            <person name="Pangilinan J."/>
            <person name="Park H.-J."/>
            <person name="Ramirez L."/>
            <person name="Alfaro M."/>
            <person name="Sun H."/>
            <person name="Tritt A."/>
            <person name="Yoshinaga Y."/>
            <person name="Zwiers L.-H."/>
            <person name="Turgeon B."/>
            <person name="Goodwin S."/>
            <person name="Spatafora J."/>
            <person name="Crous P."/>
            <person name="Grigoriev I."/>
        </authorList>
    </citation>
    <scope>NUCLEOTIDE SEQUENCE</scope>
    <source>
        <strain evidence="1">CBS 161.51</strain>
    </source>
</reference>
<name>A0A6A5SM11_9PLEO</name>
<dbReference type="Proteomes" id="UP000800038">
    <property type="component" value="Unassembled WGS sequence"/>
</dbReference>
<keyword evidence="2" id="KW-1185">Reference proteome</keyword>